<dbReference type="PANTHER" id="PTHR15382">
    <property type="entry name" value="CTG4A-RELATED"/>
    <property type="match status" value="1"/>
</dbReference>
<evidence type="ECO:0000313" key="6">
    <source>
        <dbReference type="EMBL" id="KAK0162082.1"/>
    </source>
</evidence>
<dbReference type="Proteomes" id="UP001168972">
    <property type="component" value="Unassembled WGS sequence"/>
</dbReference>
<feature type="region of interest" description="Disordered" evidence="3">
    <location>
        <begin position="185"/>
        <end position="221"/>
    </location>
</feature>
<keyword evidence="2 4" id="KW-0732">Signal</keyword>
<keyword evidence="7" id="KW-1185">Reference proteome</keyword>
<evidence type="ECO:0000256" key="4">
    <source>
        <dbReference type="SAM" id="SignalP"/>
    </source>
</evidence>
<dbReference type="Pfam" id="PF11938">
    <property type="entry name" value="DUF3456"/>
    <property type="match status" value="1"/>
</dbReference>
<reference evidence="6" key="2">
    <citation type="submission" date="2023-03" db="EMBL/GenBank/DDBJ databases">
        <authorList>
            <person name="Inwood S.N."/>
            <person name="Skelly J.G."/>
            <person name="Guhlin J."/>
            <person name="Harrop T.W.R."/>
            <person name="Goldson S.G."/>
            <person name="Dearden P.K."/>
        </authorList>
    </citation>
    <scope>NUCLEOTIDE SEQUENCE</scope>
    <source>
        <strain evidence="6">Lincoln</strain>
        <tissue evidence="6">Whole body</tissue>
    </source>
</reference>
<evidence type="ECO:0000259" key="5">
    <source>
        <dbReference type="Pfam" id="PF11938"/>
    </source>
</evidence>
<dbReference type="EMBL" id="JAQQBR010001834">
    <property type="protein sequence ID" value="KAK0162082.1"/>
    <property type="molecule type" value="Genomic_DNA"/>
</dbReference>
<protein>
    <recommendedName>
        <fullName evidence="5">DUF3456 domain-containing protein</fullName>
    </recommendedName>
</protein>
<feature type="compositionally biased region" description="Basic and acidic residues" evidence="3">
    <location>
        <begin position="191"/>
        <end position="209"/>
    </location>
</feature>
<reference evidence="6" key="1">
    <citation type="journal article" date="2023" name="bioRxiv">
        <title>Scaffold-level genome assemblies of two parasitoid biocontrol wasps reveal the parthenogenesis mechanism and an associated novel virus.</title>
        <authorList>
            <person name="Inwood S."/>
            <person name="Skelly J."/>
            <person name="Guhlin J."/>
            <person name="Harrop T."/>
            <person name="Goldson S."/>
            <person name="Dearden P."/>
        </authorList>
    </citation>
    <scope>NUCLEOTIDE SEQUENCE</scope>
    <source>
        <strain evidence="6">Lincoln</strain>
        <tissue evidence="6">Whole body</tissue>
    </source>
</reference>
<evidence type="ECO:0000256" key="1">
    <source>
        <dbReference type="ARBA" id="ARBA00007285"/>
    </source>
</evidence>
<proteinExistence type="inferred from homology"/>
<dbReference type="AlphaFoldDB" id="A0AA39F372"/>
<feature type="signal peptide" evidence="4">
    <location>
        <begin position="1"/>
        <end position="16"/>
    </location>
</feature>
<evidence type="ECO:0000256" key="2">
    <source>
        <dbReference type="ARBA" id="ARBA00022729"/>
    </source>
</evidence>
<evidence type="ECO:0000313" key="7">
    <source>
        <dbReference type="Proteomes" id="UP001168972"/>
    </source>
</evidence>
<comment type="caution">
    <text evidence="6">The sequence shown here is derived from an EMBL/GenBank/DDBJ whole genome shotgun (WGS) entry which is preliminary data.</text>
</comment>
<organism evidence="6 7">
    <name type="scientific">Microctonus hyperodae</name>
    <name type="common">Parasitoid wasp</name>
    <dbReference type="NCBI Taxonomy" id="165561"/>
    <lineage>
        <taxon>Eukaryota</taxon>
        <taxon>Metazoa</taxon>
        <taxon>Ecdysozoa</taxon>
        <taxon>Arthropoda</taxon>
        <taxon>Hexapoda</taxon>
        <taxon>Insecta</taxon>
        <taxon>Pterygota</taxon>
        <taxon>Neoptera</taxon>
        <taxon>Endopterygota</taxon>
        <taxon>Hymenoptera</taxon>
        <taxon>Apocrita</taxon>
        <taxon>Ichneumonoidea</taxon>
        <taxon>Braconidae</taxon>
        <taxon>Euphorinae</taxon>
        <taxon>Microctonus</taxon>
    </lineage>
</organism>
<name>A0AA39F372_MICHY</name>
<feature type="chain" id="PRO_5041323741" description="DUF3456 domain-containing protein" evidence="4">
    <location>
        <begin position="17"/>
        <end position="221"/>
    </location>
</feature>
<dbReference type="PANTHER" id="PTHR15382:SF8">
    <property type="entry name" value="CANOPY B"/>
    <property type="match status" value="1"/>
</dbReference>
<sequence>MFRTLLLSLFLVNALCTDPEEAEGVKYANKCEVCKVVATELESRLDETGKSHDVLEIGYSVDDVAPKKKKEYKKSELRLIESLENVCERILEYNIHKEREDSTRFAKGMSQTFKTLHGLKNKGVKVELGIPYELWDKPSAEITNLKTQCENLLEDHESDVEDWYYNHQGKVSLKRYLCSERALSNQDDSCLNEKGDTGVSSKDMKDKSNKKQTRKNTKEDL</sequence>
<dbReference type="InterPro" id="IPR021852">
    <property type="entry name" value="DUF3456"/>
</dbReference>
<feature type="domain" description="DUF3456" evidence="5">
    <location>
        <begin position="30"/>
        <end position="187"/>
    </location>
</feature>
<evidence type="ECO:0000256" key="3">
    <source>
        <dbReference type="SAM" id="MobiDB-lite"/>
    </source>
</evidence>
<accession>A0AA39F372</accession>
<comment type="similarity">
    <text evidence="1">Belongs to the canopy family.</text>
</comment>
<gene>
    <name evidence="6" type="ORF">PV327_008447</name>
</gene>